<dbReference type="RefSeq" id="WP_200607505.1">
    <property type="nucleotide sequence ID" value="NZ_CP071517.1"/>
</dbReference>
<accession>A0ABX7R799</accession>
<reference evidence="1 2" key="1">
    <citation type="submission" date="2021-02" db="EMBL/GenBank/DDBJ databases">
        <title>Lysobacter arenosi sp. nov., isolated from soil of gangwondo yeongwol, south Korea.</title>
        <authorList>
            <person name="Kim K.R."/>
            <person name="Kim K.H."/>
            <person name="Jeon C.O."/>
        </authorList>
    </citation>
    <scope>NUCLEOTIDE SEQUENCE [LARGE SCALE GENOMIC DNA]</scope>
    <source>
        <strain evidence="1 2">R7</strain>
    </source>
</reference>
<organism evidence="1 2">
    <name type="scientific">Lysobacter arenosi</name>
    <dbReference type="NCBI Taxonomy" id="2795387"/>
    <lineage>
        <taxon>Bacteria</taxon>
        <taxon>Pseudomonadati</taxon>
        <taxon>Pseudomonadota</taxon>
        <taxon>Gammaproteobacteria</taxon>
        <taxon>Lysobacterales</taxon>
        <taxon>Lysobacteraceae</taxon>
        <taxon>Lysobacter</taxon>
    </lineage>
</organism>
<evidence type="ECO:0000313" key="2">
    <source>
        <dbReference type="Proteomes" id="UP000663400"/>
    </source>
</evidence>
<gene>
    <name evidence="1" type="ORF">HIV01_012310</name>
</gene>
<sequence length="2069" mass="225245">MDTIICVTEEEAACFQSDDQRGFAVRLSFQTDEPIEDLAKQRFETFVRQLGQMRFGLYRLDNGTLHRVNGVVLHAEPHDAGLADQLLGWLPSQQPAGAAMFYRTPALTEPIEVTASTVDARAVLLGIASATAPVPHRLRLAVVLRVPRTELAPTPDASVVVLPHVTGDLPDTLPGAGAVLGGTIVLEAAGVRCQSSVTFPVAALSTKVDLAQGFVEADGFSQEAHLTVERLERRIGSLLSGHLATHEIQWPDLPGGDAGIPPELGPSSAEERSHVRRLSWRAVTALASVLDTVMIALAMPGATQRDGALLAPFLDGLAARVVDEHNRGVERGRLRGALRAGMTQWPVIKSPGATPDERRKLIEAICAVCKIAPPPLQDKADTSWLSWLLLGYIAEDGETWHDIAQRGRALGIGDGADRPTDLRALWARQSRELERELALLRDSSTGEAGLEAIVVQLLRDPGLQQTFWTQLGLTPPADNPYVQALDAYERQFVTGADGATAARQAVGSLVADFLVPGTFTGPPSAELQRNFEDVAFWARRFQIIDRPTSPARPDSAPLFAALSWPFADPARFFAEITAPNSLPLDWQVPSPAEGDARQAIETAARDMTESVVNDLFPPGRRRYVPDAVPPSVAIQVAVDPTADDGSGDADDFAACFSGVALLLRRRDRTAVDPPWAYACLAEVLGPNKAPWTPDVRTVQPLPATVCDGRRALFVPYDGLPFATLAFEDTLPEGSADGTKREGFYQVDYPSDVGNKGTALPPLAYGTAVEVAAHALGRAGSLPLSLQDARPWIPVDLPSLPHSQGFHETIRYTRTTAIGSPQIGDSGTTARIGIIPADTQPLLTDYPQVAVVSGLALDLCRNADGTGAIAIPGVGTSEELELSELRAFCAAGQRLQLDVAPMANADADFKFPTNSAEFVSLSLKYIARLKVVLSCEVPGEVAVDFVADGAAAHRAVLATDSRSLWLRLKIANAELRDCISLADPARELRGPAAASRPSPSNLLLLGSSQAGAWRSPYGSKTQVRVGSPSVPYVDWVRWISNPRLHDQVFGTTVEERRRALAFRTLLLAAHIDRMKAPELAALLDQLPDPAVGNLRIDVSPVDGLRVDTRTLQETLRADTALRPLPTLGELLRDDDDLWQDVKKRNAVSALRRIRNTLALTIAIDVVADGPLELSDRADRLSMPEGTCAHLAVRPVVPIEHFEVVNDAPAPVLHRRLRELALGDQKEGVVFEGAALQLEAMLGPLRVGDEDHDRPVWQDSRAAWCKSAMTSAISHKGATATRRYGLEYRPADAGWRWRHIGAVTVATQRWRFNGRPIDTWISPPPRKTRGRATSVALPWDESLKAFESDAFGTRDARDADLTTIRLQPAPAPTQLIDVAWEAPSATIFRHRFELRSRYLGAMRRHMDGLVEAWSDEENGSQAWRRVAMLADRARVTLTRPQLRALVPLTAPIEKDPGATPPVLALLQERPYHHGGLADRVAAEIRTGVGYGWLDPPKVVGPLDARKELGPDPRLAYEAADQDSAAAMFLETRGPLGLTFEPQISAPAFPNAAYVLSPRLVDVGGSRAAHLDEHLLSVGLRRYLDPAWLVEEETQTQSPLATTWWGPADLEGPRPWQIVLHHAEERRPFLRCQKAADSAHLDVLLQPWAVDHTSPTQAQELLVARVPVNARLAFLHTPLDERRASLALLLLRKDLAADLLASLDWTLPKEIQAAELALEDENGAPLAVIPTSASAVTALNWTRLLRNSDAITALQTGEKIETSQPKAVSDLHGVISQGAFMFRDEAQQLCWIRARQQGQRYPLHMQRHIGLLFSREHTGLGAPMSVPSSACMAPFRQTPFDGIPATHVQVLELEMPARILGHIPGGDTADYLPHDFRQAYFDLKAIGFEGSRIGREGAILSFFGRFVGSRDALTRLKSLHLKLRGNDESDGMELELSRASTDVELTGFILSVQCRTDGLAVNASFIDVNGQRINPLPIGPQAWRPGSHDQLQGLLVQFAQAPTDELWIELSLLVSRLSDVDFRHDGPIDFDWFFGEPAGNPVLDVGETSLRTLREAQARLIAVSPPVKIEPT</sequence>
<dbReference type="Proteomes" id="UP000663400">
    <property type="component" value="Chromosome"/>
</dbReference>
<dbReference type="EMBL" id="CP071517">
    <property type="protein sequence ID" value="QSX74000.1"/>
    <property type="molecule type" value="Genomic_DNA"/>
</dbReference>
<evidence type="ECO:0000313" key="1">
    <source>
        <dbReference type="EMBL" id="QSX74000.1"/>
    </source>
</evidence>
<name>A0ABX7R799_9GAMM</name>
<proteinExistence type="predicted"/>
<keyword evidence="2" id="KW-1185">Reference proteome</keyword>
<protein>
    <submittedName>
        <fullName evidence="1">Uncharacterized protein</fullName>
    </submittedName>
</protein>